<keyword evidence="3" id="KW-1185">Reference proteome</keyword>
<dbReference type="EMBL" id="SRLO01000220">
    <property type="protein sequence ID" value="TNN66351.1"/>
    <property type="molecule type" value="Genomic_DNA"/>
</dbReference>
<keyword evidence="1" id="KW-0472">Membrane</keyword>
<comment type="caution">
    <text evidence="2">The sequence shown here is derived from an EMBL/GenBank/DDBJ whole genome shotgun (WGS) entry which is preliminary data.</text>
</comment>
<name>A0A4Z2HLF1_9TELE</name>
<evidence type="ECO:0000313" key="3">
    <source>
        <dbReference type="Proteomes" id="UP000314294"/>
    </source>
</evidence>
<proteinExistence type="predicted"/>
<accession>A0A4Z2HLF1</accession>
<evidence type="ECO:0000256" key="1">
    <source>
        <dbReference type="SAM" id="Phobius"/>
    </source>
</evidence>
<keyword evidence="1" id="KW-1133">Transmembrane helix</keyword>
<gene>
    <name evidence="2" type="ORF">EYF80_023390</name>
</gene>
<feature type="transmembrane region" description="Helical" evidence="1">
    <location>
        <begin position="97"/>
        <end position="122"/>
    </location>
</feature>
<keyword evidence="1" id="KW-0812">Transmembrane</keyword>
<dbReference type="Proteomes" id="UP000314294">
    <property type="component" value="Unassembled WGS sequence"/>
</dbReference>
<reference evidence="2 3" key="1">
    <citation type="submission" date="2019-03" db="EMBL/GenBank/DDBJ databases">
        <title>First draft genome of Liparis tanakae, snailfish: a comprehensive survey of snailfish specific genes.</title>
        <authorList>
            <person name="Kim W."/>
            <person name="Song I."/>
            <person name="Jeong J.-H."/>
            <person name="Kim D."/>
            <person name="Kim S."/>
            <person name="Ryu S."/>
            <person name="Song J.Y."/>
            <person name="Lee S.K."/>
        </authorList>
    </citation>
    <scope>NUCLEOTIDE SEQUENCE [LARGE SCALE GENOMIC DNA]</scope>
    <source>
        <tissue evidence="2">Muscle</tissue>
    </source>
</reference>
<evidence type="ECO:0000313" key="2">
    <source>
        <dbReference type="EMBL" id="TNN66351.1"/>
    </source>
</evidence>
<sequence>MQSDVALTRPQTGSRAVVSGLSAVWLPLWPDHVIFMGGRKHAKFILESACRAARGRFPLFISVRSFVIIKQELASCCLGSRPSSKGRLCHRRHDQHALCLAPFILFFTTHFNFLLQSSFLFLPLYLLSSSSRPGATHWQPPADDVDV</sequence>
<protein>
    <submittedName>
        <fullName evidence="2">Uncharacterized protein</fullName>
    </submittedName>
</protein>
<organism evidence="2 3">
    <name type="scientific">Liparis tanakae</name>
    <name type="common">Tanaka's snailfish</name>
    <dbReference type="NCBI Taxonomy" id="230148"/>
    <lineage>
        <taxon>Eukaryota</taxon>
        <taxon>Metazoa</taxon>
        <taxon>Chordata</taxon>
        <taxon>Craniata</taxon>
        <taxon>Vertebrata</taxon>
        <taxon>Euteleostomi</taxon>
        <taxon>Actinopterygii</taxon>
        <taxon>Neopterygii</taxon>
        <taxon>Teleostei</taxon>
        <taxon>Neoteleostei</taxon>
        <taxon>Acanthomorphata</taxon>
        <taxon>Eupercaria</taxon>
        <taxon>Perciformes</taxon>
        <taxon>Cottioidei</taxon>
        <taxon>Cottales</taxon>
        <taxon>Liparidae</taxon>
        <taxon>Liparis</taxon>
    </lineage>
</organism>
<dbReference type="AlphaFoldDB" id="A0A4Z2HLF1"/>